<evidence type="ECO:0008006" key="7">
    <source>
        <dbReference type="Google" id="ProtNLM"/>
    </source>
</evidence>
<evidence type="ECO:0000256" key="4">
    <source>
        <dbReference type="ARBA" id="ARBA00023136"/>
    </source>
</evidence>
<name>A0A367RT23_9NOSO</name>
<organism evidence="5 6">
    <name type="scientific">Nostoc minutum NIES-26</name>
    <dbReference type="NCBI Taxonomy" id="1844469"/>
    <lineage>
        <taxon>Bacteria</taxon>
        <taxon>Bacillati</taxon>
        <taxon>Cyanobacteriota</taxon>
        <taxon>Cyanophyceae</taxon>
        <taxon>Nostocales</taxon>
        <taxon>Nostocaceae</taxon>
        <taxon>Nostoc</taxon>
    </lineage>
</organism>
<dbReference type="GO" id="GO:0016020">
    <property type="term" value="C:membrane"/>
    <property type="evidence" value="ECO:0007669"/>
    <property type="project" value="UniProtKB-SubCell"/>
</dbReference>
<sequence>MECPELRLISSPPRSFKALVFIDGYLSEDKVRDNTLLSVLNYAGWQHSVYQLYWDASNKLSCTSQLVILNWHKCKSRAASVGQDYLPSLIKSQIPEKNISIVAHSLGARVAYYCMDNWSVNQYFLENIILLGGAIRRDSSKDWGYVASKIKGTLINVYNDDDLILKTAFKLAELGNNACGRKPIKEYHSRIINEDATYYLGKTHSLTKYFNYLPKLVNKGLWEI</sequence>
<reference evidence="5" key="1">
    <citation type="submission" date="2016-04" db="EMBL/GenBank/DDBJ databases">
        <authorList>
            <person name="Tabuchi Yagui T.R."/>
        </authorList>
    </citation>
    <scope>NUCLEOTIDE SEQUENCE [LARGE SCALE GENOMIC DNA]</scope>
    <source>
        <strain evidence="5">NIES-26</strain>
    </source>
</reference>
<accession>A0A367RT23</accession>
<dbReference type="Proteomes" id="UP000252107">
    <property type="component" value="Unassembled WGS sequence"/>
</dbReference>
<evidence type="ECO:0000313" key="6">
    <source>
        <dbReference type="Proteomes" id="UP000252107"/>
    </source>
</evidence>
<evidence type="ECO:0000313" key="5">
    <source>
        <dbReference type="EMBL" id="RCJ39655.1"/>
    </source>
</evidence>
<dbReference type="InterPro" id="IPR029058">
    <property type="entry name" value="AB_hydrolase_fold"/>
</dbReference>
<gene>
    <name evidence="5" type="ORF">A6770_11230</name>
</gene>
<dbReference type="EMBL" id="LXQD01000065">
    <property type="protein sequence ID" value="RCJ39655.1"/>
    <property type="molecule type" value="Genomic_DNA"/>
</dbReference>
<keyword evidence="6" id="KW-1185">Reference proteome</keyword>
<dbReference type="Pfam" id="PF05277">
    <property type="entry name" value="DUF726"/>
    <property type="match status" value="1"/>
</dbReference>
<comment type="caution">
    <text evidence="5">The sequence shown here is derived from an EMBL/GenBank/DDBJ whole genome shotgun (WGS) entry which is preliminary data.</text>
</comment>
<evidence type="ECO:0000256" key="1">
    <source>
        <dbReference type="ARBA" id="ARBA00004141"/>
    </source>
</evidence>
<dbReference type="SUPFAM" id="SSF53474">
    <property type="entry name" value="alpha/beta-Hydrolases"/>
    <property type="match status" value="1"/>
</dbReference>
<keyword evidence="2" id="KW-0812">Transmembrane</keyword>
<proteinExistence type="predicted"/>
<dbReference type="PANTHER" id="PTHR17920">
    <property type="entry name" value="TRANSMEMBRANE AND COILED-COIL DOMAIN-CONTAINING PROTEIN 4 TMCO4"/>
    <property type="match status" value="1"/>
</dbReference>
<comment type="subcellular location">
    <subcellularLocation>
        <location evidence="1">Membrane</location>
        <topology evidence="1">Multi-pass membrane protein</topology>
    </subcellularLocation>
</comment>
<protein>
    <recommendedName>
        <fullName evidence="7">DUF726 domain-containing protein</fullName>
    </recommendedName>
</protein>
<dbReference type="InterPro" id="IPR007941">
    <property type="entry name" value="DUF726"/>
</dbReference>
<keyword evidence="3" id="KW-1133">Transmembrane helix</keyword>
<keyword evidence="4" id="KW-0472">Membrane</keyword>
<evidence type="ECO:0000256" key="3">
    <source>
        <dbReference type="ARBA" id="ARBA00022989"/>
    </source>
</evidence>
<dbReference type="Gene3D" id="3.40.50.1820">
    <property type="entry name" value="alpha/beta hydrolase"/>
    <property type="match status" value="1"/>
</dbReference>
<dbReference type="AlphaFoldDB" id="A0A367RT23"/>
<dbReference type="PANTHER" id="PTHR17920:SF3">
    <property type="entry name" value="TRANSMEMBRANE AND COILED-COIL DOMAIN-CONTAINING PROTEIN 4"/>
    <property type="match status" value="1"/>
</dbReference>
<evidence type="ECO:0000256" key="2">
    <source>
        <dbReference type="ARBA" id="ARBA00022692"/>
    </source>
</evidence>